<feature type="transmembrane region" description="Helical" evidence="9">
    <location>
        <begin position="167"/>
        <end position="188"/>
    </location>
</feature>
<comment type="caution">
    <text evidence="10">The sequence shown here is derived from an EMBL/GenBank/DDBJ whole genome shotgun (WGS) entry which is preliminary data.</text>
</comment>
<evidence type="ECO:0000256" key="5">
    <source>
        <dbReference type="ARBA" id="ARBA00022573"/>
    </source>
</evidence>
<dbReference type="Pfam" id="PF03186">
    <property type="entry name" value="CobD_Cbib"/>
    <property type="match status" value="1"/>
</dbReference>
<sequence length="333" mass="36552">MPENSALEFIGIFGGAALLDYVLGDPWALPHPVQVMGWGIQRYQTLALSWLKRPRPQRIAGIGLTLLLTGMSGLVAWGILAIARQLSPWLYGGCHIVILASCWAGRSLRQAAEDVLLPLGEGNLDQARSRLRLYVGRDTEALEEAEILRAVLETVAENSVDGVMAPLFYGLVGAIVPGLGAAPLAIAYKAVSTLDSMVGYREPPWTHLGWCSARTDDILTWMPCRLTVLTLALISGHPRRVWQLCQRDGPRDPSPNSGWSECAYAASLGVQLGGTNRYRGRIKQKPRVGEPHQPITPEIIRQGLHLTRTCFILWIILALGILGAWQWRMTGLN</sequence>
<evidence type="ECO:0000256" key="2">
    <source>
        <dbReference type="ARBA" id="ARBA00004953"/>
    </source>
</evidence>
<keyword evidence="11" id="KW-1185">Reference proteome</keyword>
<dbReference type="RefSeq" id="WP_166281915.1">
    <property type="nucleotide sequence ID" value="NZ_JTHE03000054.1"/>
</dbReference>
<comment type="subcellular location">
    <subcellularLocation>
        <location evidence="1 9">Cell membrane</location>
        <topology evidence="1 9">Multi-pass membrane protein</topology>
    </subcellularLocation>
</comment>
<evidence type="ECO:0000256" key="8">
    <source>
        <dbReference type="ARBA" id="ARBA00023136"/>
    </source>
</evidence>
<comment type="caution">
    <text evidence="9">Lacks conserved residue(s) required for the propagation of feature annotation.</text>
</comment>
<evidence type="ECO:0000256" key="6">
    <source>
        <dbReference type="ARBA" id="ARBA00022692"/>
    </source>
</evidence>
<evidence type="ECO:0000256" key="4">
    <source>
        <dbReference type="ARBA" id="ARBA00022475"/>
    </source>
</evidence>
<dbReference type="PANTHER" id="PTHR34308:SF1">
    <property type="entry name" value="COBALAMIN BIOSYNTHESIS PROTEIN CBIB"/>
    <property type="match status" value="1"/>
</dbReference>
<comment type="function">
    <text evidence="9">Converts cobyric acid to cobinamide by the addition of aminopropanol on the F carboxylic group.</text>
</comment>
<evidence type="ECO:0000256" key="7">
    <source>
        <dbReference type="ARBA" id="ARBA00022989"/>
    </source>
</evidence>
<feature type="transmembrane region" description="Helical" evidence="9">
    <location>
        <begin position="310"/>
        <end position="327"/>
    </location>
</feature>
<protein>
    <recommendedName>
        <fullName evidence="9">Cobalamin biosynthesis protein CobD</fullName>
    </recommendedName>
</protein>
<proteinExistence type="inferred from homology"/>
<name>A0ABD4T3H0_9CYAN</name>
<evidence type="ECO:0000256" key="1">
    <source>
        <dbReference type="ARBA" id="ARBA00004651"/>
    </source>
</evidence>
<evidence type="ECO:0000256" key="9">
    <source>
        <dbReference type="HAMAP-Rule" id="MF_00024"/>
    </source>
</evidence>
<keyword evidence="8 9" id="KW-0472">Membrane</keyword>
<dbReference type="PANTHER" id="PTHR34308">
    <property type="entry name" value="COBALAMIN BIOSYNTHESIS PROTEIN CBIB"/>
    <property type="match status" value="1"/>
</dbReference>
<dbReference type="GO" id="GO:0005886">
    <property type="term" value="C:plasma membrane"/>
    <property type="evidence" value="ECO:0007669"/>
    <property type="project" value="UniProtKB-SubCell"/>
</dbReference>
<dbReference type="GO" id="GO:0015420">
    <property type="term" value="F:ABC-type vitamin B12 transporter activity"/>
    <property type="evidence" value="ECO:0007669"/>
    <property type="project" value="UniProtKB-UniRule"/>
</dbReference>
<evidence type="ECO:0000256" key="3">
    <source>
        <dbReference type="ARBA" id="ARBA00006263"/>
    </source>
</evidence>
<dbReference type="NCBIfam" id="TIGR00380">
    <property type="entry name" value="cobal_cbiB"/>
    <property type="match status" value="1"/>
</dbReference>
<keyword evidence="4 9" id="KW-1003">Cell membrane</keyword>
<evidence type="ECO:0000313" key="11">
    <source>
        <dbReference type="Proteomes" id="UP000031561"/>
    </source>
</evidence>
<accession>A0ABD4T3H0</accession>
<keyword evidence="5 9" id="KW-0169">Cobalamin biosynthesis</keyword>
<dbReference type="EMBL" id="JTHE03000054">
    <property type="protein sequence ID" value="MCM1983077.1"/>
    <property type="molecule type" value="Genomic_DNA"/>
</dbReference>
<dbReference type="Proteomes" id="UP000031561">
    <property type="component" value="Unassembled WGS sequence"/>
</dbReference>
<organism evidence="10 11">
    <name type="scientific">Lyngbya confervoides BDU141951</name>
    <dbReference type="NCBI Taxonomy" id="1574623"/>
    <lineage>
        <taxon>Bacteria</taxon>
        <taxon>Bacillati</taxon>
        <taxon>Cyanobacteriota</taxon>
        <taxon>Cyanophyceae</taxon>
        <taxon>Oscillatoriophycideae</taxon>
        <taxon>Oscillatoriales</taxon>
        <taxon>Microcoleaceae</taxon>
        <taxon>Lyngbya</taxon>
    </lineage>
</organism>
<gene>
    <name evidence="10" type="primary">cbiB</name>
    <name evidence="9" type="synonym">cobD</name>
    <name evidence="10" type="ORF">QQ91_0009600</name>
</gene>
<dbReference type="AlphaFoldDB" id="A0ABD4T3H0"/>
<comment type="similarity">
    <text evidence="3 9">Belongs to the CobD/CbiB family.</text>
</comment>
<feature type="transmembrane region" description="Helical" evidence="9">
    <location>
        <begin position="59"/>
        <end position="83"/>
    </location>
</feature>
<dbReference type="InterPro" id="IPR004485">
    <property type="entry name" value="Cobalamin_biosynth_CobD/CbiB"/>
</dbReference>
<evidence type="ECO:0000313" key="10">
    <source>
        <dbReference type="EMBL" id="MCM1983077.1"/>
    </source>
</evidence>
<keyword evidence="6 9" id="KW-0812">Transmembrane</keyword>
<dbReference type="HAMAP" id="MF_00024">
    <property type="entry name" value="CobD_CbiB"/>
    <property type="match status" value="1"/>
</dbReference>
<reference evidence="10 11" key="1">
    <citation type="journal article" date="2015" name="Genome Announc.">
        <title>Draft Genome Sequence of Filamentous Marine Cyanobacterium Lyngbya confervoides Strain BDU141951.</title>
        <authorList>
            <person name="Chandrababunaidu M.M."/>
            <person name="Sen D."/>
            <person name="Tripathy S."/>
        </authorList>
    </citation>
    <scope>NUCLEOTIDE SEQUENCE [LARGE SCALE GENOMIC DNA]</scope>
    <source>
        <strain evidence="10 11">BDU141951</strain>
    </source>
</reference>
<dbReference type="GO" id="GO:0009236">
    <property type="term" value="P:cobalamin biosynthetic process"/>
    <property type="evidence" value="ECO:0007669"/>
    <property type="project" value="UniProtKB-UniRule"/>
</dbReference>
<comment type="pathway">
    <text evidence="2 9">Cofactor biosynthesis; adenosylcobalamin biosynthesis.</text>
</comment>
<keyword evidence="7 9" id="KW-1133">Transmembrane helix</keyword>